<keyword evidence="2" id="KW-1185">Reference proteome</keyword>
<name>A0A7J6WFR5_THATH</name>
<proteinExistence type="predicted"/>
<accession>A0A7J6WFR5</accession>
<dbReference type="EMBL" id="JABWDY010016972">
    <property type="protein sequence ID" value="KAF5195708.1"/>
    <property type="molecule type" value="Genomic_DNA"/>
</dbReference>
<sequence length="122" mass="14231">MATLLLSERIGSVVMTSLCPKHSEEVMQCMHSKGHVFWVVVDHADYTSRGMLDDFFPSYLFKTTRTHWKLLRAWLEHGKGTKFKWVFIDSIKLAQRALRKCFDCHGASRKPKVDVRRYIVGE</sequence>
<dbReference type="Proteomes" id="UP000554482">
    <property type="component" value="Unassembled WGS sequence"/>
</dbReference>
<evidence type="ECO:0000313" key="1">
    <source>
        <dbReference type="EMBL" id="KAF5195708.1"/>
    </source>
</evidence>
<comment type="caution">
    <text evidence="1">The sequence shown here is derived from an EMBL/GenBank/DDBJ whole genome shotgun (WGS) entry which is preliminary data.</text>
</comment>
<reference evidence="1 2" key="1">
    <citation type="submission" date="2020-06" db="EMBL/GenBank/DDBJ databases">
        <title>Transcriptomic and genomic resources for Thalictrum thalictroides and T. hernandezii: Facilitating candidate gene discovery in an emerging model plant lineage.</title>
        <authorList>
            <person name="Arias T."/>
            <person name="Riano-Pachon D.M."/>
            <person name="Di Stilio V.S."/>
        </authorList>
    </citation>
    <scope>NUCLEOTIDE SEQUENCE [LARGE SCALE GENOMIC DNA]</scope>
    <source>
        <strain evidence="2">cv. WT478/WT964</strain>
        <tissue evidence="1">Leaves</tissue>
    </source>
</reference>
<gene>
    <name evidence="1" type="ORF">FRX31_014705</name>
</gene>
<dbReference type="AlphaFoldDB" id="A0A7J6WFR5"/>
<protein>
    <submittedName>
        <fullName evidence="1">Uncharacterized protein</fullName>
    </submittedName>
</protein>
<evidence type="ECO:0000313" key="2">
    <source>
        <dbReference type="Proteomes" id="UP000554482"/>
    </source>
</evidence>
<dbReference type="OrthoDB" id="10555571at2759"/>
<organism evidence="1 2">
    <name type="scientific">Thalictrum thalictroides</name>
    <name type="common">Rue-anemone</name>
    <name type="synonym">Anemone thalictroides</name>
    <dbReference type="NCBI Taxonomy" id="46969"/>
    <lineage>
        <taxon>Eukaryota</taxon>
        <taxon>Viridiplantae</taxon>
        <taxon>Streptophyta</taxon>
        <taxon>Embryophyta</taxon>
        <taxon>Tracheophyta</taxon>
        <taxon>Spermatophyta</taxon>
        <taxon>Magnoliopsida</taxon>
        <taxon>Ranunculales</taxon>
        <taxon>Ranunculaceae</taxon>
        <taxon>Thalictroideae</taxon>
        <taxon>Thalictrum</taxon>
    </lineage>
</organism>